<reference evidence="2" key="2">
    <citation type="submission" date="2025-08" db="UniProtKB">
        <authorList>
            <consortium name="RefSeq"/>
        </authorList>
    </citation>
    <scope>IDENTIFICATION</scope>
    <source>
        <tissue evidence="2">Leaf</tissue>
    </source>
</reference>
<sequence length="244" mass="28517">MDVLKNSIFGKFLELNEVSHSGKLTHCMLLSQLFYKDRSKMVFKVFGHDVAFTEEDFHTITGHKIESSDYSFVDSRMNHLKERCFSEVKKGDDVCVDVEVCDEDAVKLAKIYLLEAVLLGKFEGRNISDRCMKVIDDEDLSVSFPWSNFIFDEFIYNLSHLLTTDSVKKKPIGRIPSYTSLGFPFLFNVWIMEVFNDFRQFSKYEDRGPIRMLSYLSIGYPKYDTFALFLYMSLFWFLSQILSV</sequence>
<protein>
    <submittedName>
        <fullName evidence="2">Uncharacterized protein LOC107765828</fullName>
    </submittedName>
</protein>
<proteinExistence type="predicted"/>
<evidence type="ECO:0000313" key="2">
    <source>
        <dbReference type="RefSeq" id="XP_075084816.1"/>
    </source>
</evidence>
<organism evidence="1 2">
    <name type="scientific">Nicotiana tabacum</name>
    <name type="common">Common tobacco</name>
    <dbReference type="NCBI Taxonomy" id="4097"/>
    <lineage>
        <taxon>Eukaryota</taxon>
        <taxon>Viridiplantae</taxon>
        <taxon>Streptophyta</taxon>
        <taxon>Embryophyta</taxon>
        <taxon>Tracheophyta</taxon>
        <taxon>Spermatophyta</taxon>
        <taxon>Magnoliopsida</taxon>
        <taxon>eudicotyledons</taxon>
        <taxon>Gunneridae</taxon>
        <taxon>Pentapetalae</taxon>
        <taxon>asterids</taxon>
        <taxon>lamiids</taxon>
        <taxon>Solanales</taxon>
        <taxon>Solanaceae</taxon>
        <taxon>Nicotianoideae</taxon>
        <taxon>Nicotianeae</taxon>
        <taxon>Nicotiana</taxon>
    </lineage>
</organism>
<keyword evidence="1" id="KW-1185">Reference proteome</keyword>
<reference evidence="1" key="1">
    <citation type="journal article" date="2014" name="Nat. Commun.">
        <title>The tobacco genome sequence and its comparison with those of tomato and potato.</title>
        <authorList>
            <person name="Sierro N."/>
            <person name="Battey J.N."/>
            <person name="Ouadi S."/>
            <person name="Bakaher N."/>
            <person name="Bovet L."/>
            <person name="Willig A."/>
            <person name="Goepfert S."/>
            <person name="Peitsch M.C."/>
            <person name="Ivanov N.V."/>
        </authorList>
    </citation>
    <scope>NUCLEOTIDE SEQUENCE [LARGE SCALE GENOMIC DNA]</scope>
</reference>
<dbReference type="RefSeq" id="XP_075084816.1">
    <property type="nucleotide sequence ID" value="XM_075228715.1"/>
</dbReference>
<name>A0AC58SIL5_TOBAC</name>
<evidence type="ECO:0000313" key="1">
    <source>
        <dbReference type="Proteomes" id="UP000790787"/>
    </source>
</evidence>
<gene>
    <name evidence="2" type="primary">LOC107765828</name>
</gene>
<dbReference type="Proteomes" id="UP000790787">
    <property type="component" value="Chromosome 13"/>
</dbReference>
<accession>A0AC58SIL5</accession>